<comment type="catalytic activity">
    <reaction evidence="6">
        <text>S-adenosyl 3-(methylsulfanyl)propylamine + putrescine = S-methyl-5'-thioadenosine + spermidine + H(+)</text>
        <dbReference type="Rhea" id="RHEA:12721"/>
        <dbReference type="ChEBI" id="CHEBI:15378"/>
        <dbReference type="ChEBI" id="CHEBI:17509"/>
        <dbReference type="ChEBI" id="CHEBI:57443"/>
        <dbReference type="ChEBI" id="CHEBI:57834"/>
        <dbReference type="ChEBI" id="CHEBI:326268"/>
        <dbReference type="EC" id="2.5.1.16"/>
    </reaction>
</comment>
<evidence type="ECO:0000313" key="9">
    <source>
        <dbReference type="EMBL" id="HIP57676.1"/>
    </source>
</evidence>
<comment type="similarity">
    <text evidence="1 6">Belongs to the spermidine/spermine synthase family.</text>
</comment>
<dbReference type="PANTHER" id="PTHR43317">
    <property type="entry name" value="THERMOSPERMINE SYNTHASE ACAULIS5"/>
    <property type="match status" value="1"/>
</dbReference>
<keyword evidence="3 6" id="KW-0808">Transferase</keyword>
<comment type="pathway">
    <text evidence="6">Amine and polyamine biosynthesis; spermidine biosynthesis; spermidine from putrescine: step 1/1.</text>
</comment>
<dbReference type="EMBL" id="DQTV01000128">
    <property type="protein sequence ID" value="HIP57676.1"/>
    <property type="molecule type" value="Genomic_DNA"/>
</dbReference>
<feature type="binding site" evidence="6">
    <location>
        <position position="35"/>
    </location>
    <ligand>
        <name>S-methyl-5'-thioadenosine</name>
        <dbReference type="ChEBI" id="CHEBI:17509"/>
    </ligand>
</feature>
<dbReference type="Pfam" id="PF01564">
    <property type="entry name" value="Spermine_synth"/>
    <property type="match status" value="1"/>
</dbReference>
<comment type="caution">
    <text evidence="9">The sequence shown here is derived from an EMBL/GenBank/DDBJ whole genome shotgun (WGS) entry which is preliminary data.</text>
</comment>
<feature type="binding site" evidence="6">
    <location>
        <position position="66"/>
    </location>
    <ligand>
        <name>spermidine</name>
        <dbReference type="ChEBI" id="CHEBI:57834"/>
    </ligand>
</feature>
<evidence type="ECO:0000256" key="5">
    <source>
        <dbReference type="ARBA" id="ARBA00048874"/>
    </source>
</evidence>
<dbReference type="GO" id="GO:0010487">
    <property type="term" value="F:thermospermine synthase activity"/>
    <property type="evidence" value="ECO:0007669"/>
    <property type="project" value="UniProtKB-EC"/>
</dbReference>
<feature type="active site" description="Proton acceptor" evidence="6 7">
    <location>
        <position position="160"/>
    </location>
</feature>
<dbReference type="PROSITE" id="PS51006">
    <property type="entry name" value="PABS_2"/>
    <property type="match status" value="1"/>
</dbReference>
<evidence type="ECO:0000256" key="6">
    <source>
        <dbReference type="HAMAP-Rule" id="MF_00198"/>
    </source>
</evidence>
<evidence type="ECO:0000256" key="3">
    <source>
        <dbReference type="ARBA" id="ARBA00022679"/>
    </source>
</evidence>
<sequence length="291" mass="33521">MTNIIGAAVVQGIGRASIMISRVVAFQIIKKSKYQEIVVADLEDFGRSLILDGYIQSAELDEYIYHESLVHPAMVLHPNPRRVLIIGGGEGATLREVLKHRTVERVVMVDIDEDVVNIAKQYLKQMHRNSFDDPRAQIVIADGKEYIERCAEQYDVIILDLTDPYSAEISKELYTEEFYRKVYERLTDDGIAVTQAGNSFFFEDVYDFVLNNIRRVFPLVFEYNVWIPSFGYACNFILGSKKYDPYALSANEIDRRLTERGVETKFFCGATYLSMRYTPIYRRSQAVKRSL</sequence>
<dbReference type="Gene3D" id="2.30.140.10">
    <property type="entry name" value="Spermidine synthase, tetramerisation domain"/>
    <property type="match status" value="1"/>
</dbReference>
<proteinExistence type="inferred from homology"/>
<keyword evidence="2" id="KW-0963">Cytoplasm</keyword>
<dbReference type="Pfam" id="PF17284">
    <property type="entry name" value="Spermine_synt_N"/>
    <property type="match status" value="1"/>
</dbReference>
<dbReference type="GO" id="GO:0008295">
    <property type="term" value="P:spermidine biosynthetic process"/>
    <property type="evidence" value="ECO:0007669"/>
    <property type="project" value="UniProtKB-UniRule"/>
</dbReference>
<accession>A0A832Z1E0</accession>
<dbReference type="GO" id="GO:0050314">
    <property type="term" value="F:sym-norspermidine synthase activity"/>
    <property type="evidence" value="ECO:0007669"/>
    <property type="project" value="UniProtKB-ARBA"/>
</dbReference>
<gene>
    <name evidence="6" type="primary">speE</name>
    <name evidence="9" type="ORF">EYH02_06430</name>
</gene>
<dbReference type="InterPro" id="IPR029063">
    <property type="entry name" value="SAM-dependent_MTases_sf"/>
</dbReference>
<reference evidence="9" key="1">
    <citation type="journal article" date="2020" name="ISME J.">
        <title>Gammaproteobacteria mediating utilization of methyl-, sulfur- and petroleum organic compounds in deep ocean hydrothermal plumes.</title>
        <authorList>
            <person name="Zhou Z."/>
            <person name="Liu Y."/>
            <person name="Pan J."/>
            <person name="Cron B.R."/>
            <person name="Toner B.M."/>
            <person name="Anantharaman K."/>
            <person name="Breier J.A."/>
            <person name="Dick G.J."/>
            <person name="Li M."/>
        </authorList>
    </citation>
    <scope>NUCLEOTIDE SEQUENCE</scope>
    <source>
        <strain evidence="9">SZUA-1435</strain>
    </source>
</reference>
<dbReference type="SUPFAM" id="SSF53335">
    <property type="entry name" value="S-adenosyl-L-methionine-dependent methyltransferases"/>
    <property type="match status" value="1"/>
</dbReference>
<comment type="catalytic activity">
    <reaction evidence="5">
        <text>S-adenosyl 3-(methylsulfanyl)propylamine + spermidine = thermospermine + S-methyl-5'-thioadenosine + H(+)</text>
        <dbReference type="Rhea" id="RHEA:30515"/>
        <dbReference type="ChEBI" id="CHEBI:15378"/>
        <dbReference type="ChEBI" id="CHEBI:17509"/>
        <dbReference type="ChEBI" id="CHEBI:57443"/>
        <dbReference type="ChEBI" id="CHEBI:57834"/>
        <dbReference type="ChEBI" id="CHEBI:59903"/>
        <dbReference type="EC" id="2.5.1.79"/>
    </reaction>
</comment>
<comment type="function">
    <text evidence="6">Catalyzes the irreversible transfer of a propylamine group from the amino donor S-adenosylmethioninamine (decarboxy-AdoMet) to putrescine (1,4-diaminobutane) to yield spermidine.</text>
</comment>
<keyword evidence="6" id="KW-0745">Spermidine biosynthesis</keyword>
<dbReference type="NCBIfam" id="NF037959">
    <property type="entry name" value="MFS_SpdSyn"/>
    <property type="match status" value="1"/>
</dbReference>
<dbReference type="PROSITE" id="PS01330">
    <property type="entry name" value="PABS_1"/>
    <property type="match status" value="1"/>
</dbReference>
<dbReference type="FunFam" id="3.40.50.150:FF:000088">
    <property type="entry name" value="Polyamine aminopropyltransferase"/>
    <property type="match status" value="1"/>
</dbReference>
<dbReference type="InterPro" id="IPR035246">
    <property type="entry name" value="Spermidine_synt_N"/>
</dbReference>
<evidence type="ECO:0000256" key="4">
    <source>
        <dbReference type="ARBA" id="ARBA00023115"/>
    </source>
</evidence>
<comment type="caution">
    <text evidence="6">Lacks conserved residue(s) required for the propagation of feature annotation.</text>
</comment>
<organism evidence="9 10">
    <name type="scientific">Ignisphaera aggregans</name>
    <dbReference type="NCBI Taxonomy" id="334771"/>
    <lineage>
        <taxon>Archaea</taxon>
        <taxon>Thermoproteota</taxon>
        <taxon>Thermoprotei</taxon>
        <taxon>Desulfurococcales</taxon>
        <taxon>Desulfurococcaceae</taxon>
        <taxon>Ignisphaera</taxon>
    </lineage>
</organism>
<feature type="binding site" evidence="6">
    <location>
        <position position="90"/>
    </location>
    <ligand>
        <name>spermidine</name>
        <dbReference type="ChEBI" id="CHEBI:57834"/>
    </ligand>
</feature>
<comment type="subunit">
    <text evidence="6">Homodimer or homotetramer.</text>
</comment>
<evidence type="ECO:0000313" key="10">
    <source>
        <dbReference type="Proteomes" id="UP000605805"/>
    </source>
</evidence>
<dbReference type="GO" id="GO:0004766">
    <property type="term" value="F:spermidine synthase activity"/>
    <property type="evidence" value="ECO:0007669"/>
    <property type="project" value="UniProtKB-UniRule"/>
</dbReference>
<dbReference type="InterPro" id="IPR001045">
    <property type="entry name" value="Spermi_synthase"/>
</dbReference>
<feature type="binding site" evidence="6">
    <location>
        <position position="110"/>
    </location>
    <ligand>
        <name>S-methyl-5'-thioadenosine</name>
        <dbReference type="ChEBI" id="CHEBI:17509"/>
    </ligand>
</feature>
<keyword evidence="4 6" id="KW-0620">Polyamine biosynthesis</keyword>
<dbReference type="AlphaFoldDB" id="A0A832Z1E0"/>
<dbReference type="EC" id="2.5.1.16" evidence="6"/>
<name>A0A832Z1E0_9CREN</name>
<protein>
    <recommendedName>
        <fullName evidence="6">Polyamine aminopropyltransferase</fullName>
    </recommendedName>
    <alternativeName>
        <fullName evidence="6">Putrescine aminopropyltransferase</fullName>
        <shortName evidence="6">PAPT</shortName>
    </alternativeName>
    <alternativeName>
        <fullName evidence="6">Spermidine synthase</fullName>
        <shortName evidence="6">SPDS</shortName>
        <shortName evidence="6">SPDSY</shortName>
        <ecNumber evidence="6">2.5.1.16</ecNumber>
    </alternativeName>
</protein>
<evidence type="ECO:0000256" key="2">
    <source>
        <dbReference type="ARBA" id="ARBA00022490"/>
    </source>
</evidence>
<evidence type="ECO:0000256" key="7">
    <source>
        <dbReference type="PROSITE-ProRule" id="PRU00354"/>
    </source>
</evidence>
<dbReference type="HAMAP" id="MF_00198">
    <property type="entry name" value="Spermidine_synth"/>
    <property type="match status" value="1"/>
</dbReference>
<dbReference type="NCBIfam" id="NF002010">
    <property type="entry name" value="PRK00811.1"/>
    <property type="match status" value="1"/>
</dbReference>
<evidence type="ECO:0000259" key="8">
    <source>
        <dbReference type="PROSITE" id="PS51006"/>
    </source>
</evidence>
<dbReference type="InterPro" id="IPR030374">
    <property type="entry name" value="PABS"/>
</dbReference>
<dbReference type="Gene3D" id="3.40.50.150">
    <property type="entry name" value="Vaccinia Virus protein VP39"/>
    <property type="match status" value="1"/>
</dbReference>
<dbReference type="UniPathway" id="UPA00248">
    <property type="reaction ID" value="UER00314"/>
</dbReference>
<dbReference type="InterPro" id="IPR037163">
    <property type="entry name" value="Spermidine_synt_N_sf"/>
</dbReference>
<dbReference type="CDD" id="cd02440">
    <property type="entry name" value="AdoMet_MTases"/>
    <property type="match status" value="1"/>
</dbReference>
<dbReference type="Proteomes" id="UP000605805">
    <property type="component" value="Unassembled WGS sequence"/>
</dbReference>
<feature type="binding site" evidence="6">
    <location>
        <begin position="142"/>
        <end position="143"/>
    </location>
    <ligand>
        <name>S-methyl-5'-thioadenosine</name>
        <dbReference type="ChEBI" id="CHEBI:17509"/>
    </ligand>
</feature>
<feature type="domain" description="PABS" evidence="8">
    <location>
        <begin position="1"/>
        <end position="241"/>
    </location>
</feature>
<dbReference type="PANTHER" id="PTHR43317:SF1">
    <property type="entry name" value="THERMOSPERMINE SYNTHASE ACAULIS5"/>
    <property type="match status" value="1"/>
</dbReference>
<dbReference type="InterPro" id="IPR030373">
    <property type="entry name" value="PABS_CS"/>
</dbReference>
<evidence type="ECO:0000256" key="1">
    <source>
        <dbReference type="ARBA" id="ARBA00007867"/>
    </source>
</evidence>